<dbReference type="PANTHER" id="PTHR43673:SF10">
    <property type="entry name" value="NADH DEHYDROGENASE_NAD(P)H NITROREDUCTASE XCC3605-RELATED"/>
    <property type="match status" value="1"/>
</dbReference>
<feature type="domain" description="Nitroreductase" evidence="3">
    <location>
        <begin position="45"/>
        <end position="209"/>
    </location>
</feature>
<evidence type="ECO:0000256" key="2">
    <source>
        <dbReference type="ARBA" id="ARBA00023002"/>
    </source>
</evidence>
<dbReference type="GO" id="GO:0016491">
    <property type="term" value="F:oxidoreductase activity"/>
    <property type="evidence" value="ECO:0007669"/>
    <property type="project" value="InterPro"/>
</dbReference>
<dbReference type="AlphaFoldDB" id="A4C159"/>
<accession>A4C159</accession>
<dbReference type="STRING" id="313594.PI23P_11032"/>
<dbReference type="PANTHER" id="PTHR43673">
    <property type="entry name" value="NAD(P)H NITROREDUCTASE YDGI-RELATED"/>
    <property type="match status" value="1"/>
</dbReference>
<dbReference type="OrthoDB" id="9809288at2"/>
<name>A4C159_9FLAO</name>
<reference evidence="4 5" key="1">
    <citation type="submission" date="2006-02" db="EMBL/GenBank/DDBJ databases">
        <authorList>
            <person name="Murray A."/>
            <person name="Staley J."/>
            <person name="Ferriera S."/>
            <person name="Johnson J."/>
            <person name="Kravitz S."/>
            <person name="Halpern A."/>
            <person name="Remington K."/>
            <person name="Beeson K."/>
            <person name="Tran B."/>
            <person name="Rogers Y.-H."/>
            <person name="Friedman R."/>
            <person name="Venter J.C."/>
        </authorList>
    </citation>
    <scope>NUCLEOTIDE SEQUENCE [LARGE SCALE GENOMIC DNA]</scope>
    <source>
        <strain evidence="4 5">23-P</strain>
    </source>
</reference>
<dbReference type="eggNOG" id="COG0778">
    <property type="taxonomic scope" value="Bacteria"/>
</dbReference>
<dbReference type="Pfam" id="PF00881">
    <property type="entry name" value="Nitroreductase"/>
    <property type="match status" value="1"/>
</dbReference>
<proteinExistence type="inferred from homology"/>
<dbReference type="Proteomes" id="UP000003053">
    <property type="component" value="Unassembled WGS sequence"/>
</dbReference>
<organism evidence="4 5">
    <name type="scientific">Polaribacter irgensii 23-P</name>
    <dbReference type="NCBI Taxonomy" id="313594"/>
    <lineage>
        <taxon>Bacteria</taxon>
        <taxon>Pseudomonadati</taxon>
        <taxon>Bacteroidota</taxon>
        <taxon>Flavobacteriia</taxon>
        <taxon>Flavobacteriales</taxon>
        <taxon>Flavobacteriaceae</taxon>
    </lineage>
</organism>
<evidence type="ECO:0000313" key="4">
    <source>
        <dbReference type="EMBL" id="EAR11862.1"/>
    </source>
</evidence>
<dbReference type="InterPro" id="IPR029479">
    <property type="entry name" value="Nitroreductase"/>
</dbReference>
<dbReference type="Gene3D" id="3.40.109.10">
    <property type="entry name" value="NADH Oxidase"/>
    <property type="match status" value="1"/>
</dbReference>
<evidence type="ECO:0000256" key="1">
    <source>
        <dbReference type="ARBA" id="ARBA00007118"/>
    </source>
</evidence>
<sequence>MHYSIKFKLSLLTAIANIKYDTYFCNYKKDSLIKIKNMSFKELMQQRYTTKTYDASKKIENKKIEELKEILHLSPSSINSQPWKFTFVSDHDTKQQLSEVSWLNTQRILDSDTVVVFSRIDKIPLFEQQIENELAKGAVNYYQEFIKPQTEEQIKFWFDKQVYLALGVFLSACAEMGIDATPMEGVEPKNYDKILKQTDYATLMAVAIGFRDETDVNQPSKNPKYRRAITKVIEAI</sequence>
<comment type="caution">
    <text evidence="4">The sequence shown here is derived from an EMBL/GenBank/DDBJ whole genome shotgun (WGS) entry which is preliminary data.</text>
</comment>
<protein>
    <recommendedName>
        <fullName evidence="3">Nitroreductase domain-containing protein</fullName>
    </recommendedName>
</protein>
<keyword evidence="2" id="KW-0560">Oxidoreductase</keyword>
<gene>
    <name evidence="4" type="ORF">PI23P_11032</name>
</gene>
<dbReference type="InterPro" id="IPR000415">
    <property type="entry name" value="Nitroreductase-like"/>
</dbReference>
<evidence type="ECO:0000313" key="5">
    <source>
        <dbReference type="Proteomes" id="UP000003053"/>
    </source>
</evidence>
<dbReference type="RefSeq" id="WP_004570822.1">
    <property type="nucleotide sequence ID" value="NZ_CH724148.1"/>
</dbReference>
<evidence type="ECO:0000259" key="3">
    <source>
        <dbReference type="Pfam" id="PF00881"/>
    </source>
</evidence>
<dbReference type="HOGENOM" id="CLU_070764_4_1_10"/>
<comment type="similarity">
    <text evidence="1">Belongs to the nitroreductase family.</text>
</comment>
<dbReference type="SUPFAM" id="SSF55469">
    <property type="entry name" value="FMN-dependent nitroreductase-like"/>
    <property type="match status" value="1"/>
</dbReference>
<keyword evidence="5" id="KW-1185">Reference proteome</keyword>
<dbReference type="EMBL" id="AAOG01000003">
    <property type="protein sequence ID" value="EAR11862.1"/>
    <property type="molecule type" value="Genomic_DNA"/>
</dbReference>